<evidence type="ECO:0000313" key="2">
    <source>
        <dbReference type="EMBL" id="GEN79473.1"/>
    </source>
</evidence>
<sequence>MSRAARWLRARRHTDTTPPDAGNAIVEFLGVALLLLVPVVYLSLTLGRLQAATFAVDGAAREAARAVATADDAASAEQRMLAAVGLALADQGVDADPAGATTVTCEDDCLAPGATITVQVGVEVPLPGTGWLQGVVPLAVPVTATATAVRDSWVATGGTRP</sequence>
<feature type="transmembrane region" description="Helical" evidence="1">
    <location>
        <begin position="21"/>
        <end position="44"/>
    </location>
</feature>
<keyword evidence="1" id="KW-1133">Transmembrane helix</keyword>
<evidence type="ECO:0000313" key="3">
    <source>
        <dbReference type="Proteomes" id="UP000321484"/>
    </source>
</evidence>
<dbReference type="AlphaFoldDB" id="A0A511YW91"/>
<organism evidence="2 3">
    <name type="scientific">Actinotalea fermentans</name>
    <dbReference type="NCBI Taxonomy" id="43671"/>
    <lineage>
        <taxon>Bacteria</taxon>
        <taxon>Bacillati</taxon>
        <taxon>Actinomycetota</taxon>
        <taxon>Actinomycetes</taxon>
        <taxon>Micrococcales</taxon>
        <taxon>Cellulomonadaceae</taxon>
        <taxon>Actinotalea</taxon>
    </lineage>
</organism>
<dbReference type="EMBL" id="BJYK01000001">
    <property type="protein sequence ID" value="GEN79473.1"/>
    <property type="molecule type" value="Genomic_DNA"/>
</dbReference>
<evidence type="ECO:0000256" key="1">
    <source>
        <dbReference type="SAM" id="Phobius"/>
    </source>
</evidence>
<keyword evidence="1" id="KW-0812">Transmembrane</keyword>
<protein>
    <recommendedName>
        <fullName evidence="4">Pilus assembly protein TadE</fullName>
    </recommendedName>
</protein>
<keyword evidence="3" id="KW-1185">Reference proteome</keyword>
<keyword evidence="1" id="KW-0472">Membrane</keyword>
<accession>A0A511YW91</accession>
<gene>
    <name evidence="2" type="ORF">AFE02nite_12070</name>
</gene>
<reference evidence="2 3" key="1">
    <citation type="submission" date="2019-07" db="EMBL/GenBank/DDBJ databases">
        <title>Whole genome shotgun sequence of Actinotalea fermentans NBRC 105374.</title>
        <authorList>
            <person name="Hosoyama A."/>
            <person name="Uohara A."/>
            <person name="Ohji S."/>
            <person name="Ichikawa N."/>
        </authorList>
    </citation>
    <scope>NUCLEOTIDE SEQUENCE [LARGE SCALE GENOMIC DNA]</scope>
    <source>
        <strain evidence="2 3">NBRC 105374</strain>
    </source>
</reference>
<evidence type="ECO:0008006" key="4">
    <source>
        <dbReference type="Google" id="ProtNLM"/>
    </source>
</evidence>
<name>A0A511YW91_9CELL</name>
<dbReference type="RefSeq" id="WP_261765487.1">
    <property type="nucleotide sequence ID" value="NZ_BJYK01000001.1"/>
</dbReference>
<comment type="caution">
    <text evidence="2">The sequence shown here is derived from an EMBL/GenBank/DDBJ whole genome shotgun (WGS) entry which is preliminary data.</text>
</comment>
<proteinExistence type="predicted"/>
<dbReference type="Proteomes" id="UP000321484">
    <property type="component" value="Unassembled WGS sequence"/>
</dbReference>